<dbReference type="PANTHER" id="PTHR38460:SF1">
    <property type="entry name" value="TAUTOMERASE YOLI-RELATED"/>
    <property type="match status" value="1"/>
</dbReference>
<dbReference type="AlphaFoldDB" id="A0A1Q8TBZ3"/>
<dbReference type="SUPFAM" id="SSF55331">
    <property type="entry name" value="Tautomerase/MIF"/>
    <property type="match status" value="1"/>
</dbReference>
<dbReference type="InterPro" id="IPR014347">
    <property type="entry name" value="Tautomerase/MIF_sf"/>
</dbReference>
<accession>A0A1Q8TBZ3</accession>
<reference evidence="1 2" key="1">
    <citation type="submission" date="2016-12" db="EMBL/GenBank/DDBJ databases">
        <title>Draft genome sequences of strains Salinicola socius SMB35, Salinicola sp. MH3R3-1 and Chromohalobacter sp. SMB17 from the Verkhnekamsk potash mining region of Russia.</title>
        <authorList>
            <person name="Mavrodi D.V."/>
            <person name="Olsson B.E."/>
            <person name="Korsakova E.S."/>
            <person name="Pyankova A."/>
            <person name="Mavrodi O.V."/>
            <person name="Plotnikova E.G."/>
        </authorList>
    </citation>
    <scope>NUCLEOTIDE SEQUENCE [LARGE SCALE GENOMIC DNA]</scope>
    <source>
        <strain evidence="1 2">SMB17</strain>
    </source>
</reference>
<dbReference type="Pfam" id="PF14552">
    <property type="entry name" value="Tautomerase_2"/>
    <property type="match status" value="1"/>
</dbReference>
<evidence type="ECO:0000313" key="2">
    <source>
        <dbReference type="Proteomes" id="UP000186806"/>
    </source>
</evidence>
<name>A0A1Q8TBZ3_9GAMM</name>
<dbReference type="EMBL" id="MSDQ01000027">
    <property type="protein sequence ID" value="OLO11148.1"/>
    <property type="molecule type" value="Genomic_DNA"/>
</dbReference>
<organism evidence="1 2">
    <name type="scientific">Chromohalobacter japonicus</name>
    <dbReference type="NCBI Taxonomy" id="223900"/>
    <lineage>
        <taxon>Bacteria</taxon>
        <taxon>Pseudomonadati</taxon>
        <taxon>Pseudomonadota</taxon>
        <taxon>Gammaproteobacteria</taxon>
        <taxon>Oceanospirillales</taxon>
        <taxon>Halomonadaceae</taxon>
        <taxon>Chromohalobacter</taxon>
    </lineage>
</organism>
<dbReference type="Proteomes" id="UP000186806">
    <property type="component" value="Unassembled WGS sequence"/>
</dbReference>
<dbReference type="InterPro" id="IPR037479">
    <property type="entry name" value="Tauto_MSAD"/>
</dbReference>
<sequence>MPLVKFDVVEGRKAYELKALLDAAHQAVVESFQVPESDRYQIVYSHKPCEMILSDTGLGLERTDAAVVMTVISKSRPEEMKVELYRSLASRLETYCGIKPSDLIVSVIENMEPDWSFGLGEAQFVTGKL</sequence>
<comment type="caution">
    <text evidence="1">The sequence shown here is derived from an EMBL/GenBank/DDBJ whole genome shotgun (WGS) entry which is preliminary data.</text>
</comment>
<proteinExistence type="predicted"/>
<protein>
    <submittedName>
        <fullName evidence="1">Tautomerase family protein</fullName>
    </submittedName>
</protein>
<gene>
    <name evidence="1" type="ORF">BTW10_11695</name>
</gene>
<keyword evidence="2" id="KW-1185">Reference proteome</keyword>
<evidence type="ECO:0000313" key="1">
    <source>
        <dbReference type="EMBL" id="OLO11148.1"/>
    </source>
</evidence>
<dbReference type="PANTHER" id="PTHR38460">
    <property type="entry name" value="TAUTOMERASE YOLI-RELATED"/>
    <property type="match status" value="1"/>
</dbReference>
<dbReference type="Gene3D" id="3.30.429.10">
    <property type="entry name" value="Macrophage Migration Inhibitory Factor"/>
    <property type="match status" value="1"/>
</dbReference>